<dbReference type="AlphaFoldDB" id="A0A0J1FUB5"/>
<protein>
    <submittedName>
        <fullName evidence="1">Uncharacterized protein</fullName>
    </submittedName>
</protein>
<keyword evidence="2" id="KW-1185">Reference proteome</keyword>
<dbReference type="RefSeq" id="WP_242847085.1">
    <property type="nucleotide sequence ID" value="NZ_LDZY01000004.1"/>
</dbReference>
<accession>A0A0J1FUB5</accession>
<organism evidence="1 2">
    <name type="scientific">Desulfosporosinus acididurans</name>
    <dbReference type="NCBI Taxonomy" id="476652"/>
    <lineage>
        <taxon>Bacteria</taxon>
        <taxon>Bacillati</taxon>
        <taxon>Bacillota</taxon>
        <taxon>Clostridia</taxon>
        <taxon>Eubacteriales</taxon>
        <taxon>Desulfitobacteriaceae</taxon>
        <taxon>Desulfosporosinus</taxon>
    </lineage>
</organism>
<sequence length="78" mass="8960">MGNTVTLSEIFTTEFMKLYTQFESIEELFSAGGFNVTTEEDYDAIPDKTIDTFVANTTNFPTWKEMLTEAADNYLRRP</sequence>
<evidence type="ECO:0000313" key="1">
    <source>
        <dbReference type="EMBL" id="KLU66583.1"/>
    </source>
</evidence>
<reference evidence="1 2" key="1">
    <citation type="submission" date="2015-06" db="EMBL/GenBank/DDBJ databases">
        <title>Draft genome of the moderately acidophilic sulfate reducer Candidatus Desulfosporosinus acididurans strain M1.</title>
        <authorList>
            <person name="Poehlein A."/>
            <person name="Petzsch P."/>
            <person name="Johnson B.D."/>
            <person name="Schloemann M."/>
            <person name="Daniel R."/>
            <person name="Muehling M."/>
        </authorList>
    </citation>
    <scope>NUCLEOTIDE SEQUENCE [LARGE SCALE GENOMIC DNA]</scope>
    <source>
        <strain evidence="1 2">M1</strain>
    </source>
</reference>
<comment type="caution">
    <text evidence="1">The sequence shown here is derived from an EMBL/GenBank/DDBJ whole genome shotgun (WGS) entry which is preliminary data.</text>
</comment>
<dbReference type="EMBL" id="LDZY01000004">
    <property type="protein sequence ID" value="KLU66583.1"/>
    <property type="molecule type" value="Genomic_DNA"/>
</dbReference>
<evidence type="ECO:0000313" key="2">
    <source>
        <dbReference type="Proteomes" id="UP000036356"/>
    </source>
</evidence>
<name>A0A0J1FUB5_9FIRM</name>
<dbReference type="Proteomes" id="UP000036356">
    <property type="component" value="Unassembled WGS sequence"/>
</dbReference>
<proteinExistence type="predicted"/>
<gene>
    <name evidence="1" type="ORF">DEAC_c12490</name>
</gene>
<dbReference type="PATRIC" id="fig|476652.3.peg.1284"/>